<dbReference type="AlphaFoldDB" id="A0A2A6LRX0"/>
<name>A0A2A6LRX0_RHIFR</name>
<dbReference type="Pfam" id="PF09195">
    <property type="entry name" value="Endonuc-BglII"/>
    <property type="match status" value="1"/>
</dbReference>
<dbReference type="EMBL" id="NWTC01000022">
    <property type="protein sequence ID" value="PDT45403.1"/>
    <property type="molecule type" value="Genomic_DNA"/>
</dbReference>
<keyword evidence="1" id="KW-0255">Endonuclease</keyword>
<dbReference type="InterPro" id="IPR011335">
    <property type="entry name" value="Restrct_endonuc-II-like"/>
</dbReference>
<comment type="caution">
    <text evidence="1">The sequence shown here is derived from an EMBL/GenBank/DDBJ whole genome shotgun (WGS) entry which is preliminary data.</text>
</comment>
<keyword evidence="1" id="KW-0378">Hydrolase</keyword>
<dbReference type="SUPFAM" id="SSF52980">
    <property type="entry name" value="Restriction endonuclease-like"/>
    <property type="match status" value="1"/>
</dbReference>
<gene>
    <name evidence="1" type="ORF">CO661_24220</name>
</gene>
<dbReference type="GO" id="GO:0009307">
    <property type="term" value="P:DNA restriction-modification system"/>
    <property type="evidence" value="ECO:0007669"/>
    <property type="project" value="InterPro"/>
</dbReference>
<reference evidence="1 2" key="1">
    <citation type="submission" date="2017-09" db="EMBL/GenBank/DDBJ databases">
        <title>Comparative genomics of rhizobia isolated from Phaseolus vulgaris in China.</title>
        <authorList>
            <person name="Tong W."/>
        </authorList>
    </citation>
    <scope>NUCLEOTIDE SEQUENCE [LARGE SCALE GENOMIC DNA]</scope>
    <source>
        <strain evidence="1 2">PCH1</strain>
    </source>
</reference>
<accession>A0A2A6LRX0</accession>
<proteinExistence type="predicted"/>
<keyword evidence="1" id="KW-0540">Nuclease</keyword>
<sequence length="268" mass="29839">MFEKLTERGFQVEIHSHARAILTVDFPRAVEELEEAVGGLSIPIEEIVGSGGGETQGTQRLRRALAVLGWTKLNFVVEKRINGRAREAISHEIDHVKTFHEGVVALEIEWNNKDPFFDRDLENFKRLHADGAISVGVIVTRGTSMQENLRALVQRFAQDKGLMSHDAVEAFGLTRTKRQKDAVDRRVQSTGVTFEEAWATAFVNDKFGAATTHWAKLEDRVRRGVGNPCPLVLIGLPSAIVSFEENLKLEDIVQEEEALVEEGIASEA</sequence>
<dbReference type="Proteomes" id="UP000220353">
    <property type="component" value="Unassembled WGS sequence"/>
</dbReference>
<protein>
    <submittedName>
        <fullName evidence="1">Restriction endonuclease</fullName>
    </submittedName>
</protein>
<evidence type="ECO:0000313" key="2">
    <source>
        <dbReference type="Proteomes" id="UP000220353"/>
    </source>
</evidence>
<evidence type="ECO:0000313" key="1">
    <source>
        <dbReference type="EMBL" id="PDT45403.1"/>
    </source>
</evidence>
<organism evidence="1 2">
    <name type="scientific">Rhizobium fredii</name>
    <name type="common">Sinorhizobium fredii</name>
    <dbReference type="NCBI Taxonomy" id="380"/>
    <lineage>
        <taxon>Bacteria</taxon>
        <taxon>Pseudomonadati</taxon>
        <taxon>Pseudomonadota</taxon>
        <taxon>Alphaproteobacteria</taxon>
        <taxon>Hyphomicrobiales</taxon>
        <taxon>Rhizobiaceae</taxon>
        <taxon>Sinorhizobium/Ensifer group</taxon>
        <taxon>Sinorhizobium</taxon>
    </lineage>
</organism>
<dbReference type="GO" id="GO:0009036">
    <property type="term" value="F:type II site-specific deoxyribonuclease activity"/>
    <property type="evidence" value="ECO:0007669"/>
    <property type="project" value="InterPro"/>
</dbReference>
<dbReference type="InterPro" id="IPR015278">
    <property type="entry name" value="BglII-like"/>
</dbReference>